<reference evidence="2" key="1">
    <citation type="submission" date="2020-02" db="EMBL/GenBank/DDBJ databases">
        <authorList>
            <person name="Meier V. D."/>
        </authorList>
    </citation>
    <scope>NUCLEOTIDE SEQUENCE</scope>
    <source>
        <strain evidence="2">AVDCRST_MAG59</strain>
    </source>
</reference>
<protein>
    <submittedName>
        <fullName evidence="2">Uncharacterized protein</fullName>
    </submittedName>
</protein>
<gene>
    <name evidence="2" type="ORF">AVDCRST_MAG59-1612</name>
</gene>
<accession>A0A6J4UIX2</accession>
<evidence type="ECO:0000313" key="2">
    <source>
        <dbReference type="EMBL" id="CAA9549300.1"/>
    </source>
</evidence>
<proteinExistence type="predicted"/>
<dbReference type="EMBL" id="CADCWF010000098">
    <property type="protein sequence ID" value="CAA9549300.1"/>
    <property type="molecule type" value="Genomic_DNA"/>
</dbReference>
<dbReference type="AlphaFoldDB" id="A0A6J4UIX2"/>
<feature type="region of interest" description="Disordered" evidence="1">
    <location>
        <begin position="22"/>
        <end position="45"/>
    </location>
</feature>
<organism evidence="2">
    <name type="scientific">uncultured Thermomicrobiales bacterium</name>
    <dbReference type="NCBI Taxonomy" id="1645740"/>
    <lineage>
        <taxon>Bacteria</taxon>
        <taxon>Pseudomonadati</taxon>
        <taxon>Thermomicrobiota</taxon>
        <taxon>Thermomicrobia</taxon>
        <taxon>Thermomicrobiales</taxon>
        <taxon>environmental samples</taxon>
    </lineage>
</organism>
<name>A0A6J4UIX2_9BACT</name>
<evidence type="ECO:0000256" key="1">
    <source>
        <dbReference type="SAM" id="MobiDB-lite"/>
    </source>
</evidence>
<sequence>MAAASAGDATLAALGRRRFGSTSARCAEEQADDPPSSQAGGETAGQVIEALLLHGNLCHRRRLTGLSPSATVGTTEGRSGRWSLRFRGAVRRSIDDTIGNDGTIRTKLCRDGSR</sequence>